<dbReference type="SUPFAM" id="SSF53335">
    <property type="entry name" value="S-adenosyl-L-methionine-dependent methyltransferases"/>
    <property type="match status" value="1"/>
</dbReference>
<feature type="domain" description="Methyltransferase" evidence="1">
    <location>
        <begin position="46"/>
        <end position="137"/>
    </location>
</feature>
<dbReference type="InterPro" id="IPR029063">
    <property type="entry name" value="SAM-dependent_MTases_sf"/>
</dbReference>
<dbReference type="AlphaFoldDB" id="A0A0Q3I1W3"/>
<dbReference type="CDD" id="cd02440">
    <property type="entry name" value="AdoMet_MTases"/>
    <property type="match status" value="1"/>
</dbReference>
<name>A0A0Q3I1W3_9HYPH</name>
<reference evidence="3 5" key="2">
    <citation type="submission" date="2017-02" db="EMBL/GenBank/DDBJ databases">
        <authorList>
            <person name="Peterson S.W."/>
        </authorList>
    </citation>
    <scope>NUCLEOTIDE SEQUENCE [LARGE SCALE GENOMIC DNA]</scope>
    <source>
        <strain evidence="3 5">DSM 9653</strain>
    </source>
</reference>
<protein>
    <submittedName>
        <fullName evidence="3">Methyltransferase domain-containing protein</fullName>
    </submittedName>
    <submittedName>
        <fullName evidence="2">SAM-dependent methyltransferase</fullName>
    </submittedName>
</protein>
<dbReference type="EMBL" id="LMAR01000055">
    <property type="protein sequence ID" value="KQK28975.1"/>
    <property type="molecule type" value="Genomic_DNA"/>
</dbReference>
<dbReference type="PANTHER" id="PTHR43464:SF23">
    <property type="entry name" value="JUVENILE HORMONE ACID O-METHYLTRANSFERASE"/>
    <property type="match status" value="1"/>
</dbReference>
<evidence type="ECO:0000313" key="3">
    <source>
        <dbReference type="EMBL" id="SKC17598.1"/>
    </source>
</evidence>
<dbReference type="Proteomes" id="UP000190130">
    <property type="component" value="Unassembled WGS sequence"/>
</dbReference>
<reference evidence="2 4" key="1">
    <citation type="submission" date="2015-10" db="EMBL/GenBank/DDBJ databases">
        <title>Draft genome of Bosea thiooxidans.</title>
        <authorList>
            <person name="Wang X."/>
        </authorList>
    </citation>
    <scope>NUCLEOTIDE SEQUENCE [LARGE SCALE GENOMIC DNA]</scope>
    <source>
        <strain evidence="2 4">CGMCC 9174</strain>
    </source>
</reference>
<dbReference type="EMBL" id="FUYX01000027">
    <property type="protein sequence ID" value="SKC17598.1"/>
    <property type="molecule type" value="Genomic_DNA"/>
</dbReference>
<gene>
    <name evidence="2" type="ORF">ARD30_20225</name>
    <name evidence="3" type="ORF">SAMN05660750_05082</name>
</gene>
<dbReference type="RefSeq" id="WP_055729736.1">
    <property type="nucleotide sequence ID" value="NZ_FUYX01000027.1"/>
</dbReference>
<dbReference type="Gene3D" id="3.40.50.150">
    <property type="entry name" value="Vaccinia Virus protein VP39"/>
    <property type="match status" value="1"/>
</dbReference>
<dbReference type="GO" id="GO:0010420">
    <property type="term" value="F:polyprenyldihydroxybenzoate methyltransferase activity"/>
    <property type="evidence" value="ECO:0007669"/>
    <property type="project" value="TreeGrafter"/>
</dbReference>
<dbReference type="Pfam" id="PF13649">
    <property type="entry name" value="Methyltransf_25"/>
    <property type="match status" value="1"/>
</dbReference>
<dbReference type="PANTHER" id="PTHR43464">
    <property type="entry name" value="METHYLTRANSFERASE"/>
    <property type="match status" value="1"/>
</dbReference>
<organism evidence="2 4">
    <name type="scientific">Bosea thiooxidans</name>
    <dbReference type="NCBI Taxonomy" id="53254"/>
    <lineage>
        <taxon>Bacteria</taxon>
        <taxon>Pseudomonadati</taxon>
        <taxon>Pseudomonadota</taxon>
        <taxon>Alphaproteobacteria</taxon>
        <taxon>Hyphomicrobiales</taxon>
        <taxon>Boseaceae</taxon>
        <taxon>Bosea</taxon>
    </lineage>
</organism>
<dbReference type="OrthoDB" id="9791837at2"/>
<keyword evidence="2" id="KW-0489">Methyltransferase</keyword>
<proteinExistence type="predicted"/>
<dbReference type="InterPro" id="IPR041698">
    <property type="entry name" value="Methyltransf_25"/>
</dbReference>
<dbReference type="GO" id="GO:0032259">
    <property type="term" value="P:methylation"/>
    <property type="evidence" value="ECO:0007669"/>
    <property type="project" value="UniProtKB-KW"/>
</dbReference>
<sequence length="243" mass="26935">MTQNIYDDETFFAGYSQLPRSVHGLEGAPEWPVLRAMLPDLRGKRVLDLGCGFGWFCRFAVGEGATSVLGVDVSEKMLERARRETDDSRIAYERADLEGFTPQAGSFDLAYSSLAFHYIADLAALFGRIQAALKPGGALVCSVEHPLMTAPRRQEWLCDADGRAAWPVNGYLDEGDRVSNWLAEGVVKRHRTIATYLDLLLGAGFQLAKLVEWAPSPQQVAAEPSWAKERERPFFLLIAAQRG</sequence>
<evidence type="ECO:0000313" key="5">
    <source>
        <dbReference type="Proteomes" id="UP000190130"/>
    </source>
</evidence>
<evidence type="ECO:0000259" key="1">
    <source>
        <dbReference type="Pfam" id="PF13649"/>
    </source>
</evidence>
<keyword evidence="2" id="KW-0808">Transferase</keyword>
<dbReference type="STRING" id="53254.SAMN05660750_05082"/>
<evidence type="ECO:0000313" key="2">
    <source>
        <dbReference type="EMBL" id="KQK28975.1"/>
    </source>
</evidence>
<evidence type="ECO:0000313" key="4">
    <source>
        <dbReference type="Proteomes" id="UP000051562"/>
    </source>
</evidence>
<accession>A0A0Q3I1W3</accession>
<dbReference type="Proteomes" id="UP000051562">
    <property type="component" value="Unassembled WGS sequence"/>
</dbReference>
<keyword evidence="4" id="KW-1185">Reference proteome</keyword>